<evidence type="ECO:0000313" key="3">
    <source>
        <dbReference type="Proteomes" id="UP001359559"/>
    </source>
</evidence>
<protein>
    <submittedName>
        <fullName evidence="2">Uncharacterized protein</fullName>
    </submittedName>
</protein>
<evidence type="ECO:0000313" key="2">
    <source>
        <dbReference type="EMBL" id="KAK7303178.1"/>
    </source>
</evidence>
<feature type="region of interest" description="Disordered" evidence="1">
    <location>
        <begin position="25"/>
        <end position="73"/>
    </location>
</feature>
<proteinExistence type="predicted"/>
<organism evidence="2 3">
    <name type="scientific">Clitoria ternatea</name>
    <name type="common">Butterfly pea</name>
    <dbReference type="NCBI Taxonomy" id="43366"/>
    <lineage>
        <taxon>Eukaryota</taxon>
        <taxon>Viridiplantae</taxon>
        <taxon>Streptophyta</taxon>
        <taxon>Embryophyta</taxon>
        <taxon>Tracheophyta</taxon>
        <taxon>Spermatophyta</taxon>
        <taxon>Magnoliopsida</taxon>
        <taxon>eudicotyledons</taxon>
        <taxon>Gunneridae</taxon>
        <taxon>Pentapetalae</taxon>
        <taxon>rosids</taxon>
        <taxon>fabids</taxon>
        <taxon>Fabales</taxon>
        <taxon>Fabaceae</taxon>
        <taxon>Papilionoideae</taxon>
        <taxon>50 kb inversion clade</taxon>
        <taxon>NPAAA clade</taxon>
        <taxon>indigoferoid/millettioid clade</taxon>
        <taxon>Phaseoleae</taxon>
        <taxon>Clitoria</taxon>
    </lineage>
</organism>
<comment type="caution">
    <text evidence="2">The sequence shown here is derived from an EMBL/GenBank/DDBJ whole genome shotgun (WGS) entry which is preliminary data.</text>
</comment>
<name>A0AAN9JSA8_CLITE</name>
<dbReference type="EMBL" id="JAYKXN010000003">
    <property type="protein sequence ID" value="KAK7303178.1"/>
    <property type="molecule type" value="Genomic_DNA"/>
</dbReference>
<evidence type="ECO:0000256" key="1">
    <source>
        <dbReference type="SAM" id="MobiDB-lite"/>
    </source>
</evidence>
<reference evidence="2 3" key="1">
    <citation type="submission" date="2024-01" db="EMBL/GenBank/DDBJ databases">
        <title>The genomes of 5 underutilized Papilionoideae crops provide insights into root nodulation and disease resistance.</title>
        <authorList>
            <person name="Yuan L."/>
        </authorList>
    </citation>
    <scope>NUCLEOTIDE SEQUENCE [LARGE SCALE GENOMIC DNA]</scope>
    <source>
        <strain evidence="2">LY-2023</strain>
        <tissue evidence="2">Leaf</tissue>
    </source>
</reference>
<accession>A0AAN9JSA8</accession>
<dbReference type="AlphaFoldDB" id="A0AAN9JSA8"/>
<gene>
    <name evidence="2" type="ORF">RJT34_14080</name>
</gene>
<feature type="compositionally biased region" description="Basic and acidic residues" evidence="1">
    <location>
        <begin position="38"/>
        <end position="47"/>
    </location>
</feature>
<dbReference type="Proteomes" id="UP001359559">
    <property type="component" value="Unassembled WGS sequence"/>
</dbReference>
<keyword evidence="3" id="KW-1185">Reference proteome</keyword>
<sequence length="73" mass="8670">MPLEAVKTLFDRSIARGREIETWKCRHNDPNTNNTELFDERERERHRVLQSPQNTQPPVTPPQQPPRFLPTHN</sequence>
<feature type="compositionally biased region" description="Pro residues" evidence="1">
    <location>
        <begin position="58"/>
        <end position="73"/>
    </location>
</feature>